<evidence type="ECO:0000313" key="1">
    <source>
        <dbReference type="EMBL" id="KAH7387227.1"/>
    </source>
</evidence>
<sequence>MREKGASEGYTYAGAGGVEFRAQELAHEANRRHRDQRKEKLGYSKRIMVDIL</sequence>
<reference evidence="1" key="1">
    <citation type="submission" date="2021-08" db="EMBL/GenBank/DDBJ databases">
        <title>WGS assembly of Ceratopteris richardii.</title>
        <authorList>
            <person name="Marchant D.B."/>
            <person name="Chen G."/>
            <person name="Jenkins J."/>
            <person name="Shu S."/>
            <person name="Leebens-Mack J."/>
            <person name="Grimwood J."/>
            <person name="Schmutz J."/>
            <person name="Soltis P."/>
            <person name="Soltis D."/>
            <person name="Chen Z.-H."/>
        </authorList>
    </citation>
    <scope>NUCLEOTIDE SEQUENCE</scope>
    <source>
        <strain evidence="1">Whitten #5841</strain>
        <tissue evidence="1">Leaf</tissue>
    </source>
</reference>
<protein>
    <submittedName>
        <fullName evidence="1">Uncharacterized protein</fullName>
    </submittedName>
</protein>
<comment type="caution">
    <text evidence="1">The sequence shown here is derived from an EMBL/GenBank/DDBJ whole genome shotgun (WGS) entry which is preliminary data.</text>
</comment>
<organism evidence="1 2">
    <name type="scientific">Ceratopteris richardii</name>
    <name type="common">Triangle waterfern</name>
    <dbReference type="NCBI Taxonomy" id="49495"/>
    <lineage>
        <taxon>Eukaryota</taxon>
        <taxon>Viridiplantae</taxon>
        <taxon>Streptophyta</taxon>
        <taxon>Embryophyta</taxon>
        <taxon>Tracheophyta</taxon>
        <taxon>Polypodiopsida</taxon>
        <taxon>Polypodiidae</taxon>
        <taxon>Polypodiales</taxon>
        <taxon>Pteridineae</taxon>
        <taxon>Pteridaceae</taxon>
        <taxon>Parkerioideae</taxon>
        <taxon>Ceratopteris</taxon>
    </lineage>
</organism>
<proteinExistence type="predicted"/>
<evidence type="ECO:0000313" key="2">
    <source>
        <dbReference type="Proteomes" id="UP000825935"/>
    </source>
</evidence>
<keyword evidence="2" id="KW-1185">Reference proteome</keyword>
<dbReference type="Proteomes" id="UP000825935">
    <property type="component" value="Chromosome 16"/>
</dbReference>
<accession>A0A8T2SWP3</accession>
<dbReference type="AlphaFoldDB" id="A0A8T2SWP3"/>
<gene>
    <name evidence="1" type="ORF">KP509_16G011600</name>
</gene>
<name>A0A8T2SWP3_CERRI</name>
<dbReference type="EMBL" id="CM035421">
    <property type="protein sequence ID" value="KAH7387227.1"/>
    <property type="molecule type" value="Genomic_DNA"/>
</dbReference>